<dbReference type="RefSeq" id="XP_037154639.1">
    <property type="nucleotide sequence ID" value="XM_037299813.1"/>
</dbReference>
<dbReference type="Proteomes" id="UP000593566">
    <property type="component" value="Unassembled WGS sequence"/>
</dbReference>
<dbReference type="InterPro" id="IPR036249">
    <property type="entry name" value="Thioredoxin-like_sf"/>
</dbReference>
<dbReference type="Gene3D" id="3.40.30.20">
    <property type="match status" value="1"/>
</dbReference>
<feature type="region of interest" description="Disordered" evidence="2">
    <location>
        <begin position="9"/>
        <end position="33"/>
    </location>
</feature>
<dbReference type="AlphaFoldDB" id="A0A8H6FFD3"/>
<dbReference type="InterPro" id="IPR012941">
    <property type="entry name" value="Phe_hydrox_C_dim_dom"/>
</dbReference>
<feature type="region of interest" description="Disordered" evidence="2">
    <location>
        <begin position="50"/>
        <end position="85"/>
    </location>
</feature>
<keyword evidence="1" id="KW-0560">Oxidoreductase</keyword>
<dbReference type="InterPro" id="IPR038220">
    <property type="entry name" value="PHOX_C_sf"/>
</dbReference>
<evidence type="ECO:0000256" key="2">
    <source>
        <dbReference type="SAM" id="MobiDB-lite"/>
    </source>
</evidence>
<comment type="caution">
    <text evidence="4">The sequence shown here is derived from an EMBL/GenBank/DDBJ whole genome shotgun (WGS) entry which is preliminary data.</text>
</comment>
<feature type="domain" description="Phenol hydroxylase-like C-terminal dimerisation" evidence="3">
    <location>
        <begin position="119"/>
        <end position="226"/>
    </location>
</feature>
<dbReference type="GeneID" id="59337346"/>
<accession>A0A8H6FFD3</accession>
<gene>
    <name evidence="4" type="ORF">HO133_008951</name>
</gene>
<dbReference type="SUPFAM" id="SSF52833">
    <property type="entry name" value="Thioredoxin-like"/>
    <property type="match status" value="1"/>
</dbReference>
<evidence type="ECO:0000256" key="1">
    <source>
        <dbReference type="ARBA" id="ARBA00023002"/>
    </source>
</evidence>
<proteinExistence type="predicted"/>
<evidence type="ECO:0000313" key="5">
    <source>
        <dbReference type="Proteomes" id="UP000593566"/>
    </source>
</evidence>
<dbReference type="Pfam" id="PF07976">
    <property type="entry name" value="Phe_hydrox_dim"/>
    <property type="match status" value="1"/>
</dbReference>
<feature type="compositionally biased region" description="Polar residues" evidence="2">
    <location>
        <begin position="50"/>
        <end position="62"/>
    </location>
</feature>
<sequence length="254" mass="27593">MALWLHPEIDAWSTPDVDAEPPSITHKPSGAENQSAYPVTVRTVQVGTETSSYPVAKPTSNGAIEIDGPEPKEEAQCYPRGASNEGGHGGQICDQLRWRTKLDKIAGCGLRTQGSETDIKSQQHLAPNTPLGQHFLSFVVINHCDARSWHFGELLKAGGLFAVVLFAGGVSRTDQIQRVHKFAGALANVVIPLVQHHISGGGQKAIYDVADILTIRSAPGGQVEYSRNCYVPSMRSLVVTYCVYRRSKVSFIFL</sequence>
<protein>
    <recommendedName>
        <fullName evidence="3">Phenol hydroxylase-like C-terminal dimerisation domain-containing protein</fullName>
    </recommendedName>
</protein>
<reference evidence="4 5" key="1">
    <citation type="journal article" date="2020" name="Genomics">
        <title>Complete, high-quality genomes from long-read metagenomic sequencing of two wolf lichen thalli reveals enigmatic genome architecture.</title>
        <authorList>
            <person name="McKenzie S.K."/>
            <person name="Walston R.F."/>
            <person name="Allen J.L."/>
        </authorList>
    </citation>
    <scope>NUCLEOTIDE SEQUENCE [LARGE SCALE GENOMIC DNA]</scope>
    <source>
        <strain evidence="4">WasteWater1</strain>
    </source>
</reference>
<evidence type="ECO:0000259" key="3">
    <source>
        <dbReference type="Pfam" id="PF07976"/>
    </source>
</evidence>
<keyword evidence="5" id="KW-1185">Reference proteome</keyword>
<dbReference type="GO" id="GO:0016491">
    <property type="term" value="F:oxidoreductase activity"/>
    <property type="evidence" value="ECO:0007669"/>
    <property type="project" value="UniProtKB-KW"/>
</dbReference>
<dbReference type="EMBL" id="JACCJB010000006">
    <property type="protein sequence ID" value="KAF6226086.1"/>
    <property type="molecule type" value="Genomic_DNA"/>
</dbReference>
<evidence type="ECO:0000313" key="4">
    <source>
        <dbReference type="EMBL" id="KAF6226086.1"/>
    </source>
</evidence>
<organism evidence="4 5">
    <name type="scientific">Letharia lupina</name>
    <dbReference type="NCBI Taxonomy" id="560253"/>
    <lineage>
        <taxon>Eukaryota</taxon>
        <taxon>Fungi</taxon>
        <taxon>Dikarya</taxon>
        <taxon>Ascomycota</taxon>
        <taxon>Pezizomycotina</taxon>
        <taxon>Lecanoromycetes</taxon>
        <taxon>OSLEUM clade</taxon>
        <taxon>Lecanoromycetidae</taxon>
        <taxon>Lecanorales</taxon>
        <taxon>Lecanorineae</taxon>
        <taxon>Parmeliaceae</taxon>
        <taxon>Letharia</taxon>
    </lineage>
</organism>
<name>A0A8H6FFD3_9LECA</name>